<evidence type="ECO:0000256" key="1">
    <source>
        <dbReference type="SAM" id="MobiDB-lite"/>
    </source>
</evidence>
<reference evidence="3" key="1">
    <citation type="journal article" date="2020" name="J. Eukaryot. Microbiol.">
        <title>De novo Sequencing, Assembly and Annotation of the Transcriptome for the Free-Living Testate Amoeba Arcella intermedia.</title>
        <authorList>
            <person name="Ribeiro G.M."/>
            <person name="Porfirio-Sousa A.L."/>
            <person name="Maurer-Alcala X.X."/>
            <person name="Katz L.A."/>
            <person name="Lahr D.J.G."/>
        </authorList>
    </citation>
    <scope>NUCLEOTIDE SEQUENCE</scope>
</reference>
<dbReference type="GO" id="GO:0004672">
    <property type="term" value="F:protein kinase activity"/>
    <property type="evidence" value="ECO:0007669"/>
    <property type="project" value="InterPro"/>
</dbReference>
<dbReference type="GO" id="GO:0005524">
    <property type="term" value="F:ATP binding"/>
    <property type="evidence" value="ECO:0007669"/>
    <property type="project" value="InterPro"/>
</dbReference>
<evidence type="ECO:0000313" key="3">
    <source>
        <dbReference type="EMBL" id="NDV30206.1"/>
    </source>
</evidence>
<dbReference type="Gene3D" id="1.10.510.10">
    <property type="entry name" value="Transferase(Phosphotransferase) domain 1"/>
    <property type="match status" value="1"/>
</dbReference>
<sequence>MIKKDQDKQKEKEKEKMIKKDKDKQKEKEKEIEKEKEKETEKENDKEKRKDKQKRDQNRPNKEPEHNQPTKTMKDWSKEEIEKWLISNGYEDIAPFLRGSGEKLLRLSRTSLLLLVGEQNKMSALALYDHLHPESELAKVQEELQETKKKLRSRRPPIHSSTGRVKRDFPASLWKNFDEETSKGSKVDVKQKWKQVVKLQLEIPEENPYEPALYPHLLKILSVLHPNGKKNVHHHPHDNTQDSVPDFVIFSGEPPWNYNRNLILVDFEVKRRFNPKSALKTASYDYGWYGDPSAAFCELLRRSDDAFQQNRVTPYYGVVTDLEHIIFWKFEDSEDGKIKPYFTKPVKFMCTYTSSGKIQFPKDTQEIPTGFKMLCQLICATWKASAEPISIHNNKKNEQYTILRPIGKGKNSIVLAAKDSGGNEVCIKMEPIQQSQQIENEITVLPKLIGCIGVPKLIFHGSLIFRGEPWKAIVTDIVGEYSIADIPVDTIQLYKIAKEAIEILEQIHQRGILHKDIKPDHLVFSHNKLYLIDYGCAGPADVEAQYETPKYSSLSTFVGCPESEKMDFESLWFSLISLIKPLPWDATEDIHPNKMLRLKLRSLPDRKKTFPNIDTLFVDKVC</sequence>
<dbReference type="PANTHER" id="PTHR11909">
    <property type="entry name" value="CASEIN KINASE-RELATED"/>
    <property type="match status" value="1"/>
</dbReference>
<feature type="domain" description="Protein kinase" evidence="2">
    <location>
        <begin position="400"/>
        <end position="622"/>
    </location>
</feature>
<dbReference type="EMBL" id="GIBP01001237">
    <property type="protein sequence ID" value="NDV30206.1"/>
    <property type="molecule type" value="Transcribed_RNA"/>
</dbReference>
<dbReference type="AlphaFoldDB" id="A0A6B2KZR1"/>
<evidence type="ECO:0000259" key="2">
    <source>
        <dbReference type="PROSITE" id="PS50011"/>
    </source>
</evidence>
<dbReference type="InterPro" id="IPR011009">
    <property type="entry name" value="Kinase-like_dom_sf"/>
</dbReference>
<dbReference type="Pfam" id="PF00069">
    <property type="entry name" value="Pkinase"/>
    <property type="match status" value="1"/>
</dbReference>
<dbReference type="PROSITE" id="PS50011">
    <property type="entry name" value="PROTEIN_KINASE_DOM"/>
    <property type="match status" value="1"/>
</dbReference>
<dbReference type="SMART" id="SM00220">
    <property type="entry name" value="S_TKc"/>
    <property type="match status" value="1"/>
</dbReference>
<proteinExistence type="predicted"/>
<feature type="region of interest" description="Disordered" evidence="1">
    <location>
        <begin position="1"/>
        <end position="76"/>
    </location>
</feature>
<protein>
    <recommendedName>
        <fullName evidence="2">Protein kinase domain-containing protein</fullName>
    </recommendedName>
</protein>
<dbReference type="InterPro" id="IPR000719">
    <property type="entry name" value="Prot_kinase_dom"/>
</dbReference>
<organism evidence="3">
    <name type="scientific">Arcella intermedia</name>
    <dbReference type="NCBI Taxonomy" id="1963864"/>
    <lineage>
        <taxon>Eukaryota</taxon>
        <taxon>Amoebozoa</taxon>
        <taxon>Tubulinea</taxon>
        <taxon>Elardia</taxon>
        <taxon>Arcellinida</taxon>
        <taxon>Sphaerothecina</taxon>
        <taxon>Arcellidae</taxon>
        <taxon>Arcella</taxon>
    </lineage>
</organism>
<dbReference type="InterPro" id="IPR050235">
    <property type="entry name" value="CK1_Ser-Thr_kinase"/>
</dbReference>
<name>A0A6B2KZR1_9EUKA</name>
<dbReference type="SUPFAM" id="SSF56112">
    <property type="entry name" value="Protein kinase-like (PK-like)"/>
    <property type="match status" value="1"/>
</dbReference>
<accession>A0A6B2KZR1</accession>